<dbReference type="EMBL" id="CAADRP010000391">
    <property type="protein sequence ID" value="VFU27746.1"/>
    <property type="molecule type" value="Genomic_DNA"/>
</dbReference>
<organism evidence="3">
    <name type="scientific">Salix viminalis</name>
    <name type="common">Common osier</name>
    <name type="synonym">Basket willow</name>
    <dbReference type="NCBI Taxonomy" id="40686"/>
    <lineage>
        <taxon>Eukaryota</taxon>
        <taxon>Viridiplantae</taxon>
        <taxon>Streptophyta</taxon>
        <taxon>Embryophyta</taxon>
        <taxon>Tracheophyta</taxon>
        <taxon>Spermatophyta</taxon>
        <taxon>Magnoliopsida</taxon>
        <taxon>eudicotyledons</taxon>
        <taxon>Gunneridae</taxon>
        <taxon>Pentapetalae</taxon>
        <taxon>rosids</taxon>
        <taxon>fabids</taxon>
        <taxon>Malpighiales</taxon>
        <taxon>Salicaceae</taxon>
        <taxon>Saliceae</taxon>
        <taxon>Salix</taxon>
    </lineage>
</organism>
<keyword evidence="1" id="KW-0175">Coiled coil</keyword>
<dbReference type="InterPro" id="IPR043424">
    <property type="entry name" value="BLT-like"/>
</dbReference>
<dbReference type="PANTHER" id="PTHR31071:SF2">
    <property type="entry name" value="ACTIN CYTOSKELETON-REGULATORY COMPLEX PAN-LIKE PROTEIN"/>
    <property type="match status" value="1"/>
</dbReference>
<accession>A0A6N2KGY3</accession>
<feature type="compositionally biased region" description="Basic residues" evidence="2">
    <location>
        <begin position="500"/>
        <end position="510"/>
    </location>
</feature>
<dbReference type="PANTHER" id="PTHR31071">
    <property type="entry name" value="GB|AAF24581.1"/>
    <property type="match status" value="1"/>
</dbReference>
<protein>
    <submittedName>
        <fullName evidence="3">Uncharacterized protein</fullName>
    </submittedName>
</protein>
<name>A0A6N2KGY3_SALVM</name>
<evidence type="ECO:0000256" key="1">
    <source>
        <dbReference type="SAM" id="Coils"/>
    </source>
</evidence>
<gene>
    <name evidence="3" type="ORF">SVIM_LOCUS86178</name>
</gene>
<feature type="region of interest" description="Disordered" evidence="2">
    <location>
        <begin position="1"/>
        <end position="36"/>
    </location>
</feature>
<dbReference type="AlphaFoldDB" id="A0A6N2KGY3"/>
<feature type="coiled-coil region" evidence="1">
    <location>
        <begin position="168"/>
        <end position="202"/>
    </location>
</feature>
<reference evidence="3" key="1">
    <citation type="submission" date="2019-03" db="EMBL/GenBank/DDBJ databases">
        <authorList>
            <person name="Mank J."/>
            <person name="Almeida P."/>
        </authorList>
    </citation>
    <scope>NUCLEOTIDE SEQUENCE</scope>
    <source>
        <strain evidence="3">78183</strain>
    </source>
</reference>
<evidence type="ECO:0000313" key="3">
    <source>
        <dbReference type="EMBL" id="VFU27746.1"/>
    </source>
</evidence>
<feature type="region of interest" description="Disordered" evidence="2">
    <location>
        <begin position="481"/>
        <end position="510"/>
    </location>
</feature>
<evidence type="ECO:0000256" key="2">
    <source>
        <dbReference type="SAM" id="MobiDB-lite"/>
    </source>
</evidence>
<proteinExistence type="predicted"/>
<feature type="coiled-coil region" evidence="1">
    <location>
        <begin position="250"/>
        <end position="284"/>
    </location>
</feature>
<sequence length="510" mass="56900">MSSTRGTHYTASSRRRRRNTTVSGRREHGATPATSFFQCEFDDDKSRHSTFSSSGGSGGVGAGQKGGGVCGSGGGNAVSARKLAAGVWRMRLAGAGAGGGGGGDKGLNLRKGKSDELGLEIESPPLYSKHNMEGATKWDPRCPGISSDIFCFYSHPKLLESQVALVPAFAMQAELVQARLRIHELEAKCQSSKKKIKHLLKKLGEERTSTQCSEPQKIHEVIGDFDKQLSKERIKHQKLEILNSKLVNELANVKSSAKQFKKDYNEQKRARKIMEKVCNELANKVAENKAKVETFKIESIKIQEEMEEERRMLQMAEVWREERVQMKLIDAKLALEDKYCQMNKLITDLEILLTSRIATLGVMELRTAHSTRQAAKLQGSTIIIDDNCHLEEDARGHQAVNHAEDQDSNTQSSEVYSVPEESMCKASSISKLLISGQYNKCSEITADDSDGMVLSGNISDKETYPRRKSWEYRLRHQDSVEQWSSPEWVNPPVTHGIKERIKRPRGSHPK</sequence>